<accession>A0A9J5Z1S9</accession>
<dbReference type="SUPFAM" id="SSF52047">
    <property type="entry name" value="RNI-like"/>
    <property type="match status" value="1"/>
</dbReference>
<dbReference type="PANTHER" id="PTHR31639:SF292">
    <property type="entry name" value="F-BOX DOMAIN-CONTAINING PROTEIN"/>
    <property type="match status" value="1"/>
</dbReference>
<dbReference type="Proteomes" id="UP000824120">
    <property type="component" value="Chromosome 5"/>
</dbReference>
<evidence type="ECO:0000313" key="3">
    <source>
        <dbReference type="Proteomes" id="UP000824120"/>
    </source>
</evidence>
<dbReference type="EMBL" id="JACXVP010000005">
    <property type="protein sequence ID" value="KAG5605038.1"/>
    <property type="molecule type" value="Genomic_DNA"/>
</dbReference>
<organism evidence="2 3">
    <name type="scientific">Solanum commersonii</name>
    <name type="common">Commerson's wild potato</name>
    <name type="synonym">Commerson's nightshade</name>
    <dbReference type="NCBI Taxonomy" id="4109"/>
    <lineage>
        <taxon>Eukaryota</taxon>
        <taxon>Viridiplantae</taxon>
        <taxon>Streptophyta</taxon>
        <taxon>Embryophyta</taxon>
        <taxon>Tracheophyta</taxon>
        <taxon>Spermatophyta</taxon>
        <taxon>Magnoliopsida</taxon>
        <taxon>eudicotyledons</taxon>
        <taxon>Gunneridae</taxon>
        <taxon>Pentapetalae</taxon>
        <taxon>asterids</taxon>
        <taxon>lamiids</taxon>
        <taxon>Solanales</taxon>
        <taxon>Solanaceae</taxon>
        <taxon>Solanoideae</taxon>
        <taxon>Solaneae</taxon>
        <taxon>Solanum</taxon>
    </lineage>
</organism>
<gene>
    <name evidence="2" type="ORF">H5410_026530</name>
</gene>
<dbReference type="OrthoDB" id="1304843at2759"/>
<proteinExistence type="predicted"/>
<dbReference type="AlphaFoldDB" id="A0A9J5Z1S9"/>
<keyword evidence="3" id="KW-1185">Reference proteome</keyword>
<protein>
    <recommendedName>
        <fullName evidence="1">F-box/LRR-repeat protein 15/At3g58940/PEG3-like LRR domain-containing protein</fullName>
    </recommendedName>
</protein>
<dbReference type="PANTHER" id="PTHR31639">
    <property type="entry name" value="F-BOX PROTEIN-LIKE"/>
    <property type="match status" value="1"/>
</dbReference>
<sequence length="388" mass="45603">MVNMTNRRKEVIIDENEIDKISNFPTHIFDEIFKDMSFLELVKTCVWSKIWKHFWATHPILVLDREFFNELSVTTRLIEYVIFLLDLSTIYCNDKDIDYLLLCVTSKRVKELTLKNLKCKRYTLPFCIFDCPTLTYLDVTNFMVKFPPSPRALFPNLLQLTLKFIKFFPNKANYVLNTPLLSSLTFIACNGVHFLTISAPRIQFLTIYYSHDIRASFFENLSNVRELFMVLQVREESKTYEEERFITWSRLLFLCCNLTRLVLSNSCIQVVNTLSERNIDDVAHYLEDPNCVDKQFEKLEFVELRKFEGTQFEHIFLKLILAYSPSLSRMIVEPSDELDVVEVLGLYEQLMMSLKASPRVKVIIAPHGQGGHKAFGKLHYFHYSIVVR</sequence>
<dbReference type="Pfam" id="PF24758">
    <property type="entry name" value="LRR_At5g56370"/>
    <property type="match status" value="1"/>
</dbReference>
<evidence type="ECO:0000259" key="1">
    <source>
        <dbReference type="Pfam" id="PF24758"/>
    </source>
</evidence>
<reference evidence="2 3" key="1">
    <citation type="submission" date="2020-09" db="EMBL/GenBank/DDBJ databases">
        <title>De no assembly of potato wild relative species, Solanum commersonii.</title>
        <authorList>
            <person name="Cho K."/>
        </authorList>
    </citation>
    <scope>NUCLEOTIDE SEQUENCE [LARGE SCALE GENOMIC DNA]</scope>
    <source>
        <strain evidence="2">LZ3.2</strain>
        <tissue evidence="2">Leaf</tissue>
    </source>
</reference>
<evidence type="ECO:0000313" key="2">
    <source>
        <dbReference type="EMBL" id="KAG5605038.1"/>
    </source>
</evidence>
<name>A0A9J5Z1S9_SOLCO</name>
<dbReference type="InterPro" id="IPR055411">
    <property type="entry name" value="LRR_FXL15/At3g58940/PEG3-like"/>
</dbReference>
<comment type="caution">
    <text evidence="2">The sequence shown here is derived from an EMBL/GenBank/DDBJ whole genome shotgun (WGS) entry which is preliminary data.</text>
</comment>
<feature type="domain" description="F-box/LRR-repeat protein 15/At3g58940/PEG3-like LRR" evidence="1">
    <location>
        <begin position="101"/>
        <end position="235"/>
    </location>
</feature>